<feature type="compositionally biased region" description="Basic and acidic residues" evidence="1">
    <location>
        <begin position="697"/>
        <end position="711"/>
    </location>
</feature>
<name>A0AAN7MA84_TRANT</name>
<feature type="compositionally biased region" description="Basic and acidic residues" evidence="1">
    <location>
        <begin position="146"/>
        <end position="155"/>
    </location>
</feature>
<feature type="compositionally biased region" description="Basic and acidic residues" evidence="1">
    <location>
        <begin position="16"/>
        <end position="56"/>
    </location>
</feature>
<feature type="compositionally biased region" description="Basic and acidic residues" evidence="1">
    <location>
        <begin position="70"/>
        <end position="79"/>
    </location>
</feature>
<feature type="compositionally biased region" description="Pro residues" evidence="1">
    <location>
        <begin position="1"/>
        <end position="11"/>
    </location>
</feature>
<comment type="caution">
    <text evidence="2">The sequence shown here is derived from an EMBL/GenBank/DDBJ whole genome shotgun (WGS) entry which is preliminary data.</text>
</comment>
<feature type="compositionally biased region" description="Basic residues" evidence="1">
    <location>
        <begin position="57"/>
        <end position="69"/>
    </location>
</feature>
<organism evidence="2 3">
    <name type="scientific">Trapa natans</name>
    <name type="common">Water chestnut</name>
    <dbReference type="NCBI Taxonomy" id="22666"/>
    <lineage>
        <taxon>Eukaryota</taxon>
        <taxon>Viridiplantae</taxon>
        <taxon>Streptophyta</taxon>
        <taxon>Embryophyta</taxon>
        <taxon>Tracheophyta</taxon>
        <taxon>Spermatophyta</taxon>
        <taxon>Magnoliopsida</taxon>
        <taxon>eudicotyledons</taxon>
        <taxon>Gunneridae</taxon>
        <taxon>Pentapetalae</taxon>
        <taxon>rosids</taxon>
        <taxon>malvids</taxon>
        <taxon>Myrtales</taxon>
        <taxon>Lythraceae</taxon>
        <taxon>Trapa</taxon>
    </lineage>
</organism>
<feature type="compositionally biased region" description="Low complexity" evidence="1">
    <location>
        <begin position="106"/>
        <end position="118"/>
    </location>
</feature>
<dbReference type="AlphaFoldDB" id="A0AAN7MA84"/>
<sequence>MSRCFPFPPPGYGKNRARDETLIESIKRETENVQKERKGDKKQRKKEEKDRKEGKSRDKKHRHKRKHRGGSHEENNVGRDHHKKQRTDSKPTEKSSLTEEQGQPITSQNSTESTLSSSKDQQIPPSLVPEGRQKSASTIRIQLHQQRQEDPHMNLHGEQPSSSAPGRTTNTSLATSQGKNTSDTFLATSQTMKVNVPRNSWDRMAPNNPYLFSSHKGLESSAPEGTLGNVTMAACTVPRNNGDRDAPEKVCSTSSFKGKGSFAHINKNGIGSSVGSGMCRTVPRCPVDSAGIEKPCLVSSLEGGESCAPGQINSGDREEPEKICLTSSFKGKGSSVGSGMCRTVPFCPMDGREKPCSVSSLKGRKSCSPGQKNSGDASLPASQMSGTDLQSSGALAGVAKQSSHHGRNISTSINAPPMSGIVPPTGGDKRRPAPQTSANCVREGHLQSTSIPGKKYIQSSSIPGETTAKPGICRDVAQSGGEKSNPEHLSSASIRTSGGKKHSSHHGRIISSSVNASQLSGIVPPTDGDRRRPVPRTSANSAWEGHLQSASIPGKKYLQSSSIPGQTTAKPEISGDVAHSGGENSNRVHLSSASFSTSGRAKQSSHHGRTISTSVNAPQMSGIVPPTGGDSRRPVPQTSANCVREEHLQSASIPGKKYLRSSSIPGETTAKLEIRGDAAQSGEGKSNPEHLSSASRHNPDSSLRDHPSSSEKKYAKLVEDWLPPFIQNGLDLEDDQQWLLGRKQTDHDSNDLKGNGEERKVHNSGLHFTHGSNSVWPLARFLPEASTYALPYTVPY</sequence>
<feature type="region of interest" description="Disordered" evidence="1">
    <location>
        <begin position="1"/>
        <end position="184"/>
    </location>
</feature>
<proteinExistence type="predicted"/>
<feature type="compositionally biased region" description="Polar residues" evidence="1">
    <location>
        <begin position="582"/>
        <end position="602"/>
    </location>
</feature>
<feature type="region of interest" description="Disordered" evidence="1">
    <location>
        <begin position="358"/>
        <end position="711"/>
    </location>
</feature>
<feature type="compositionally biased region" description="Polar residues" evidence="1">
    <location>
        <begin position="558"/>
        <end position="569"/>
    </location>
</feature>
<feature type="compositionally biased region" description="Polar residues" evidence="1">
    <location>
        <begin position="134"/>
        <end position="145"/>
    </location>
</feature>
<feature type="compositionally biased region" description="Basic residues" evidence="1">
    <location>
        <begin position="498"/>
        <end position="508"/>
    </location>
</feature>
<feature type="compositionally biased region" description="Polar residues" evidence="1">
    <location>
        <begin position="446"/>
        <end position="464"/>
    </location>
</feature>
<keyword evidence="3" id="KW-1185">Reference proteome</keyword>
<reference evidence="2 3" key="1">
    <citation type="journal article" date="2023" name="Hortic Res">
        <title>Pangenome of water caltrop reveals structural variations and asymmetric subgenome divergence after allopolyploidization.</title>
        <authorList>
            <person name="Zhang X."/>
            <person name="Chen Y."/>
            <person name="Wang L."/>
            <person name="Yuan Y."/>
            <person name="Fang M."/>
            <person name="Shi L."/>
            <person name="Lu R."/>
            <person name="Comes H.P."/>
            <person name="Ma Y."/>
            <person name="Chen Y."/>
            <person name="Huang G."/>
            <person name="Zhou Y."/>
            <person name="Zheng Z."/>
            <person name="Qiu Y."/>
        </authorList>
    </citation>
    <scope>NUCLEOTIDE SEQUENCE [LARGE SCALE GENOMIC DNA]</scope>
    <source>
        <strain evidence="2">F231</strain>
    </source>
</reference>
<gene>
    <name evidence="2" type="ORF">SAY86_023341</name>
</gene>
<feature type="compositionally biased region" description="Basic and acidic residues" evidence="1">
    <location>
        <begin position="86"/>
        <end position="97"/>
    </location>
</feature>
<evidence type="ECO:0000313" key="3">
    <source>
        <dbReference type="Proteomes" id="UP001346149"/>
    </source>
</evidence>
<dbReference type="EMBL" id="JAXQNO010000008">
    <property type="protein sequence ID" value="KAK4792906.1"/>
    <property type="molecule type" value="Genomic_DNA"/>
</dbReference>
<protein>
    <submittedName>
        <fullName evidence="2">Uncharacterized protein</fullName>
    </submittedName>
</protein>
<feature type="compositionally biased region" description="Polar residues" evidence="1">
    <location>
        <begin position="159"/>
        <end position="184"/>
    </location>
</feature>
<dbReference type="PANTHER" id="PTHR34660">
    <property type="entry name" value="MYB-LIKE PROTEIN X"/>
    <property type="match status" value="1"/>
</dbReference>
<dbReference type="Proteomes" id="UP001346149">
    <property type="component" value="Unassembled WGS sequence"/>
</dbReference>
<accession>A0AAN7MA84</accession>
<feature type="compositionally biased region" description="Polar residues" evidence="1">
    <location>
        <begin position="368"/>
        <end position="393"/>
    </location>
</feature>
<feature type="compositionally biased region" description="Polar residues" evidence="1">
    <location>
        <begin position="610"/>
        <end position="619"/>
    </location>
</feature>
<evidence type="ECO:0000256" key="1">
    <source>
        <dbReference type="SAM" id="MobiDB-lite"/>
    </source>
</evidence>
<feature type="compositionally biased region" description="Polar residues" evidence="1">
    <location>
        <begin position="487"/>
        <end position="496"/>
    </location>
</feature>
<dbReference type="PANTHER" id="PTHR34660:SF9">
    <property type="entry name" value="DNA BINDING PROTEIN"/>
    <property type="match status" value="1"/>
</dbReference>
<evidence type="ECO:0000313" key="2">
    <source>
        <dbReference type="EMBL" id="KAK4792906.1"/>
    </source>
</evidence>